<dbReference type="InterPro" id="IPR017853">
    <property type="entry name" value="GH"/>
</dbReference>
<dbReference type="Gene3D" id="3.20.20.80">
    <property type="entry name" value="Glycosidases"/>
    <property type="match status" value="1"/>
</dbReference>
<gene>
    <name evidence="5" type="ORF">NATSA_11265</name>
</gene>
<dbReference type="AlphaFoldDB" id="A0A8J7UW39"/>
<accession>A0A8J7UW39</accession>
<dbReference type="InterPro" id="IPR026444">
    <property type="entry name" value="Secre_tail"/>
</dbReference>
<evidence type="ECO:0000313" key="5">
    <source>
        <dbReference type="EMBL" id="MBP3193246.1"/>
    </source>
</evidence>
<dbReference type="RefSeq" id="WP_210512704.1">
    <property type="nucleotide sequence ID" value="NZ_JAFIDN010000009.1"/>
</dbReference>
<name>A0A8J7UW39_9BACT</name>
<protein>
    <submittedName>
        <fullName evidence="5">Family 10 glycosylhydrolase</fullName>
    </submittedName>
</protein>
<feature type="chain" id="PRO_5035175034" evidence="2">
    <location>
        <begin position="22"/>
        <end position="590"/>
    </location>
</feature>
<dbReference type="Gene3D" id="2.60.40.4070">
    <property type="match status" value="1"/>
</dbReference>
<evidence type="ECO:0000313" key="6">
    <source>
        <dbReference type="Proteomes" id="UP000673975"/>
    </source>
</evidence>
<organism evidence="5 6">
    <name type="scientific">Natronogracilivirga saccharolytica</name>
    <dbReference type="NCBI Taxonomy" id="2812953"/>
    <lineage>
        <taxon>Bacteria</taxon>
        <taxon>Pseudomonadati</taxon>
        <taxon>Balneolota</taxon>
        <taxon>Balneolia</taxon>
        <taxon>Balneolales</taxon>
        <taxon>Cyclonatronaceae</taxon>
        <taxon>Natronogracilivirga</taxon>
    </lineage>
</organism>
<evidence type="ECO:0000256" key="1">
    <source>
        <dbReference type="ARBA" id="ARBA00022729"/>
    </source>
</evidence>
<comment type="caution">
    <text evidence="5">The sequence shown here is derived from an EMBL/GenBank/DDBJ whole genome shotgun (WGS) entry which is preliminary data.</text>
</comment>
<proteinExistence type="predicted"/>
<evidence type="ECO:0000259" key="4">
    <source>
        <dbReference type="Pfam" id="PF18962"/>
    </source>
</evidence>
<dbReference type="Pfam" id="PF18962">
    <property type="entry name" value="Por_Secre_tail"/>
    <property type="match status" value="1"/>
</dbReference>
<keyword evidence="6" id="KW-1185">Reference proteome</keyword>
<keyword evidence="1 2" id="KW-0732">Signal</keyword>
<dbReference type="PANTHER" id="PTHR43405">
    <property type="entry name" value="GLYCOSYL HYDROLASE DIGH"/>
    <property type="match status" value="1"/>
</dbReference>
<dbReference type="PANTHER" id="PTHR43405:SF1">
    <property type="entry name" value="GLYCOSYL HYDROLASE DIGH"/>
    <property type="match status" value="1"/>
</dbReference>
<reference evidence="5" key="1">
    <citation type="submission" date="2021-02" db="EMBL/GenBank/DDBJ databases">
        <title>Natronogracilivirga saccharolytica gen. nov. sp. nov. a new anaerobic, haloalkiliphilic carbohydrate-fermenting bacterium from soda lake and proposing of Cyclonatronumiaceae fam. nov. in the phylum Balneolaeota.</title>
        <authorList>
            <person name="Zhilina T.N."/>
            <person name="Sorokin D.Y."/>
            <person name="Zavarzina D.G."/>
            <person name="Toshchakov S.V."/>
            <person name="Kublanov I.V."/>
        </authorList>
    </citation>
    <scope>NUCLEOTIDE SEQUENCE</scope>
    <source>
        <strain evidence="5">Z-1702</strain>
    </source>
</reference>
<sequence length="590" mass="67406">MTRLPIFFIAALLLVSAGAKSAEAGAHEAPKHEFRGVWVATVYSGLDWGGSGWPPPEERMENILNRAERLGLNAIVLQVIGRGDAMYQSERLPWAYNLTGEPGEDPGWDPLQKWIDAAHERGMELHAWVNIFNVAYGNDNDSQKEDLPHVRHSNPEWIEDDVWLNPGIPEAREWMVGNIVELVENYDIDAIHYDYIRYNQGGYTSDSETMSEHNPDDISGLDNWRRHNINEFAKEVHDEVSRIKPWMKIGAAPVGHYDRGSADGWGALWGYSSVYQDSRHWAEEGHIDYIAPQIYWTIGDAPRFEFIVSDWVQNRKNDRHLYIGTNPASSDVRREIHRQIDTTRTRGAEGQMFFRYQSISADWDIFTSGGYDRYGTEAIVPPMPWHDMDAPNRARNFVVNPGHYSAELEWDEPDPAGKDHARFRYAVYRTETNDRRTVEDILADPSLIRIVTGKTSFTDELSEEDAGKEYRYFVTALSRNNVESAPGEDQLVITSSDEEPLVSREFELKQNYPNPFNPTTTISFRMPEHTHARLVVYDLLGREVAVLVDESLQAGTHNVQFDAGNLASGVYIYRLTAGSYTETRKMIFNK</sequence>
<feature type="domain" description="Glycosyl hydrolase-like 10" evidence="3">
    <location>
        <begin position="33"/>
        <end position="326"/>
    </location>
</feature>
<dbReference type="EMBL" id="JAFIDN010000009">
    <property type="protein sequence ID" value="MBP3193246.1"/>
    <property type="molecule type" value="Genomic_DNA"/>
</dbReference>
<dbReference type="Pfam" id="PF02638">
    <property type="entry name" value="GHL10"/>
    <property type="match status" value="1"/>
</dbReference>
<evidence type="ECO:0000256" key="2">
    <source>
        <dbReference type="SAM" id="SignalP"/>
    </source>
</evidence>
<feature type="domain" description="Secretion system C-terminal sorting" evidence="4">
    <location>
        <begin position="512"/>
        <end position="587"/>
    </location>
</feature>
<dbReference type="Gene3D" id="2.60.40.10">
    <property type="entry name" value="Immunoglobulins"/>
    <property type="match status" value="1"/>
</dbReference>
<feature type="signal peptide" evidence="2">
    <location>
        <begin position="1"/>
        <end position="21"/>
    </location>
</feature>
<dbReference type="InterPro" id="IPR052177">
    <property type="entry name" value="Divisome_Glycosyl_Hydrolase"/>
</dbReference>
<evidence type="ECO:0000259" key="3">
    <source>
        <dbReference type="Pfam" id="PF02638"/>
    </source>
</evidence>
<dbReference type="SUPFAM" id="SSF51445">
    <property type="entry name" value="(Trans)glycosidases"/>
    <property type="match status" value="1"/>
</dbReference>
<dbReference type="NCBIfam" id="TIGR04183">
    <property type="entry name" value="Por_Secre_tail"/>
    <property type="match status" value="1"/>
</dbReference>
<dbReference type="Proteomes" id="UP000673975">
    <property type="component" value="Unassembled WGS sequence"/>
</dbReference>
<dbReference type="InterPro" id="IPR003790">
    <property type="entry name" value="GHL10"/>
</dbReference>
<dbReference type="InterPro" id="IPR013783">
    <property type="entry name" value="Ig-like_fold"/>
</dbReference>